<dbReference type="RefSeq" id="XP_003288980.1">
    <property type="nucleotide sequence ID" value="XM_003288932.1"/>
</dbReference>
<dbReference type="KEGG" id="dpp:DICPUDRAFT_98205"/>
<dbReference type="Proteomes" id="UP000001064">
    <property type="component" value="Unassembled WGS sequence"/>
</dbReference>
<accession>F0ZNI3</accession>
<name>F0ZNI3_DICPU</name>
<proteinExistence type="predicted"/>
<organism evidence="1 2">
    <name type="scientific">Dictyostelium purpureum</name>
    <name type="common">Slime mold</name>
    <dbReference type="NCBI Taxonomy" id="5786"/>
    <lineage>
        <taxon>Eukaryota</taxon>
        <taxon>Amoebozoa</taxon>
        <taxon>Evosea</taxon>
        <taxon>Eumycetozoa</taxon>
        <taxon>Dictyostelia</taxon>
        <taxon>Dictyosteliales</taxon>
        <taxon>Dictyosteliaceae</taxon>
        <taxon>Dictyostelium</taxon>
    </lineage>
</organism>
<gene>
    <name evidence="1" type="ORF">DICPUDRAFT_98205</name>
</gene>
<sequence>MIKTILAKNKIGFSVVSNSISKNNSLISPKNTRNEKSNDRFYISTTNSCSSSTKLLKNSNIYKANIQQKRNFYTAPQFQNKKYDIIQSIPNPQNLKDIYRILNDISMSSYFKTANIRISFFNQERDKCDIKGVKLYGSSESVGWIVIVGSYDSSQWNNVALSLYLSSLFAEKPLKNFDVIIFPVENPTPISADSTANRNALLMSNTLNQIQQSGTGSSYSPTFFGDIAPQQFINMDYSSSNDYYPKTKGNHALNEWLKKSRKDFNFLNINRNNSIEVNHNKSMGFFDSGINQFDFNNRSLVLDESNEDCSNQSDLPNFMLEIKNFNISPNLSAEELYALGSNLASQIMDIDNMYIPKKISPMGF</sequence>
<protein>
    <submittedName>
        <fullName evidence="1">Uncharacterized protein</fullName>
    </submittedName>
</protein>
<dbReference type="FunCoup" id="F0ZNI3">
    <property type="interactions" value="398"/>
</dbReference>
<dbReference type="OrthoDB" id="21464at2759"/>
<dbReference type="VEuPathDB" id="AmoebaDB:DICPUDRAFT_98205"/>
<dbReference type="EMBL" id="GL871095">
    <property type="protein sequence ID" value="EGC34491.1"/>
    <property type="molecule type" value="Genomic_DNA"/>
</dbReference>
<evidence type="ECO:0000313" key="2">
    <source>
        <dbReference type="Proteomes" id="UP000001064"/>
    </source>
</evidence>
<keyword evidence="2" id="KW-1185">Reference proteome</keyword>
<reference evidence="2" key="1">
    <citation type="journal article" date="2011" name="Genome Biol.">
        <title>Comparative genomics of the social amoebae Dictyostelium discoideum and Dictyostelium purpureum.</title>
        <authorList>
            <consortium name="US DOE Joint Genome Institute (JGI-PGF)"/>
            <person name="Sucgang R."/>
            <person name="Kuo A."/>
            <person name="Tian X."/>
            <person name="Salerno W."/>
            <person name="Parikh A."/>
            <person name="Feasley C.L."/>
            <person name="Dalin E."/>
            <person name="Tu H."/>
            <person name="Huang E."/>
            <person name="Barry K."/>
            <person name="Lindquist E."/>
            <person name="Shapiro H."/>
            <person name="Bruce D."/>
            <person name="Schmutz J."/>
            <person name="Salamov A."/>
            <person name="Fey P."/>
            <person name="Gaudet P."/>
            <person name="Anjard C."/>
            <person name="Babu M.M."/>
            <person name="Basu S."/>
            <person name="Bushmanova Y."/>
            <person name="van der Wel H."/>
            <person name="Katoh-Kurasawa M."/>
            <person name="Dinh C."/>
            <person name="Coutinho P.M."/>
            <person name="Saito T."/>
            <person name="Elias M."/>
            <person name="Schaap P."/>
            <person name="Kay R.R."/>
            <person name="Henrissat B."/>
            <person name="Eichinger L."/>
            <person name="Rivero F."/>
            <person name="Putnam N.H."/>
            <person name="West C.M."/>
            <person name="Loomis W.F."/>
            <person name="Chisholm R.L."/>
            <person name="Shaulsky G."/>
            <person name="Strassmann J.E."/>
            <person name="Queller D.C."/>
            <person name="Kuspa A."/>
            <person name="Grigoriev I.V."/>
        </authorList>
    </citation>
    <scope>NUCLEOTIDE SEQUENCE [LARGE SCALE GENOMIC DNA]</scope>
    <source>
        <strain evidence="2">QSDP1</strain>
    </source>
</reference>
<dbReference type="GeneID" id="10499750"/>
<evidence type="ECO:0000313" key="1">
    <source>
        <dbReference type="EMBL" id="EGC34491.1"/>
    </source>
</evidence>
<dbReference type="AlphaFoldDB" id="F0ZNI3"/>
<dbReference type="OMA" id="QERDKCD"/>
<dbReference type="eggNOG" id="ENOG502RHV9">
    <property type="taxonomic scope" value="Eukaryota"/>
</dbReference>
<dbReference type="InParanoid" id="F0ZNI3"/>